<protein>
    <submittedName>
        <fullName evidence="1">Uncharacterized protein</fullName>
    </submittedName>
</protein>
<dbReference type="AlphaFoldDB" id="A0A9P5AY92"/>
<comment type="caution">
    <text evidence="1">The sequence shown here is derived from an EMBL/GenBank/DDBJ whole genome shotgun (WGS) entry which is preliminary data.</text>
</comment>
<dbReference type="Proteomes" id="UP000737391">
    <property type="component" value="Unassembled WGS sequence"/>
</dbReference>
<organism evidence="1 2">
    <name type="scientific">Fusarium agapanthi</name>
    <dbReference type="NCBI Taxonomy" id="1803897"/>
    <lineage>
        <taxon>Eukaryota</taxon>
        <taxon>Fungi</taxon>
        <taxon>Dikarya</taxon>
        <taxon>Ascomycota</taxon>
        <taxon>Pezizomycotina</taxon>
        <taxon>Sordariomycetes</taxon>
        <taxon>Hypocreomycetidae</taxon>
        <taxon>Hypocreales</taxon>
        <taxon>Nectriaceae</taxon>
        <taxon>Fusarium</taxon>
        <taxon>Fusarium fujikuroi species complex</taxon>
    </lineage>
</organism>
<keyword evidence="2" id="KW-1185">Reference proteome</keyword>
<accession>A0A9P5AY92</accession>
<sequence length="192" mass="21657">MAKIQPSLSIISNERHTINITDIKQFQVQIEVNLQSYIVFSKPDSSSHRFIINLATMGHLSQIEAVMEAYDDILYHYKEDGEHLLNMPKKEDIVQQKADFNFWAIHSGVCMPELDLEHEFEREAVKGLDIFIATANKLERLYQEDPSPDVTWQADEHVASLSQMLSQLAHTFGVLVPSLQNTGTASGQSTGA</sequence>
<dbReference type="EMBL" id="LUFC02001168">
    <property type="protein sequence ID" value="KAF4481748.1"/>
    <property type="molecule type" value="Genomic_DNA"/>
</dbReference>
<evidence type="ECO:0000313" key="2">
    <source>
        <dbReference type="Proteomes" id="UP000737391"/>
    </source>
</evidence>
<reference evidence="1" key="1">
    <citation type="submission" date="2020-01" db="EMBL/GenBank/DDBJ databases">
        <title>Identification and distribution of gene clusters putatively required for synthesis of sphingolipid metabolism inhibitors in phylogenetically diverse species of the filamentous fungus Fusarium.</title>
        <authorList>
            <person name="Kim H.-S."/>
            <person name="Busman M."/>
            <person name="Brown D.W."/>
            <person name="Divon H."/>
            <person name="Uhlig S."/>
            <person name="Proctor R.H."/>
        </authorList>
    </citation>
    <scope>NUCLEOTIDE SEQUENCE</scope>
    <source>
        <strain evidence="1">NRRL 31653</strain>
    </source>
</reference>
<name>A0A9P5AY92_9HYPO</name>
<dbReference type="OrthoDB" id="4971255at2759"/>
<proteinExistence type="predicted"/>
<evidence type="ECO:0000313" key="1">
    <source>
        <dbReference type="EMBL" id="KAF4481748.1"/>
    </source>
</evidence>
<gene>
    <name evidence="1" type="ORF">FAGAP_11886</name>
</gene>